<feature type="transmembrane region" description="Helical" evidence="3">
    <location>
        <begin position="119"/>
        <end position="138"/>
    </location>
</feature>
<reference evidence="5 6" key="1">
    <citation type="journal article" date="2015" name="Stand. Genomic Sci.">
        <title>Genomic Encyclopedia of Bacterial and Archaeal Type Strains, Phase III: the genomes of soil and plant-associated and newly described type strains.</title>
        <authorList>
            <person name="Whitman W.B."/>
            <person name="Woyke T."/>
            <person name="Klenk H.P."/>
            <person name="Zhou Y."/>
            <person name="Lilburn T.G."/>
            <person name="Beck B.J."/>
            <person name="De Vos P."/>
            <person name="Vandamme P."/>
            <person name="Eisen J.A."/>
            <person name="Garrity G."/>
            <person name="Hugenholtz P."/>
            <person name="Kyrpides N.C."/>
        </authorList>
    </citation>
    <scope>NUCLEOTIDE SEQUENCE [LARGE SCALE GENOMIC DNA]</scope>
    <source>
        <strain evidence="5 6">CGMCC 1.10136</strain>
    </source>
</reference>
<dbReference type="PANTHER" id="PTHR45138">
    <property type="entry name" value="REGULATORY COMPONENTS OF SENSORY TRANSDUCTION SYSTEM"/>
    <property type="match status" value="1"/>
</dbReference>
<evidence type="ECO:0000313" key="6">
    <source>
        <dbReference type="Proteomes" id="UP000316471"/>
    </source>
</evidence>
<protein>
    <recommendedName>
        <fullName evidence="1">diguanylate cyclase</fullName>
        <ecNumber evidence="1">2.7.7.65</ecNumber>
    </recommendedName>
</protein>
<dbReference type="InterPro" id="IPR050469">
    <property type="entry name" value="Diguanylate_Cyclase"/>
</dbReference>
<accession>A0A562LNM2</accession>
<evidence type="ECO:0000256" key="3">
    <source>
        <dbReference type="SAM" id="Phobius"/>
    </source>
</evidence>
<feature type="transmembrane region" description="Helical" evidence="3">
    <location>
        <begin position="63"/>
        <end position="82"/>
    </location>
</feature>
<dbReference type="Pfam" id="PF00990">
    <property type="entry name" value="GGDEF"/>
    <property type="match status" value="1"/>
</dbReference>
<evidence type="ECO:0000313" key="5">
    <source>
        <dbReference type="EMBL" id="TWI09173.1"/>
    </source>
</evidence>
<dbReference type="CDD" id="cd01949">
    <property type="entry name" value="GGDEF"/>
    <property type="match status" value="1"/>
</dbReference>
<dbReference type="PROSITE" id="PS50887">
    <property type="entry name" value="GGDEF"/>
    <property type="match status" value="1"/>
</dbReference>
<dbReference type="GO" id="GO:1902201">
    <property type="term" value="P:negative regulation of bacterial-type flagellum-dependent cell motility"/>
    <property type="evidence" value="ECO:0007669"/>
    <property type="project" value="TreeGrafter"/>
</dbReference>
<dbReference type="PANTHER" id="PTHR45138:SF9">
    <property type="entry name" value="DIGUANYLATE CYCLASE DGCM-RELATED"/>
    <property type="match status" value="1"/>
</dbReference>
<dbReference type="InterPro" id="IPR029787">
    <property type="entry name" value="Nucleotide_cyclase"/>
</dbReference>
<feature type="transmembrane region" description="Helical" evidence="3">
    <location>
        <begin position="145"/>
        <end position="167"/>
    </location>
</feature>
<dbReference type="InterPro" id="IPR043128">
    <property type="entry name" value="Rev_trsase/Diguanyl_cyclase"/>
</dbReference>
<gene>
    <name evidence="5" type="ORF">IP93_02336</name>
</gene>
<dbReference type="NCBIfam" id="TIGR00254">
    <property type="entry name" value="GGDEF"/>
    <property type="match status" value="1"/>
</dbReference>
<name>A0A562LNM2_9GAMM</name>
<feature type="transmembrane region" description="Helical" evidence="3">
    <location>
        <begin position="32"/>
        <end position="51"/>
    </location>
</feature>
<sequence length="378" mass="41435">MSDATRSLRKLGDALLARPDEMMLEIGATGELLVARIRVVVAGLLLLLPLVNNLAGGTVAETLIGLAGAVTINVFAQVWLVLARRRRRFRWLPFATTTFDVTITTAVLVALAHNHLPSGLNSMVVWCGYVLAILVTALRSDGRTTLLAGALAVGQYGLLVAVVFLVAGSPERLISAEYGAVTVGNQVQRLILLAVAAAITMMVVYRMQRLVEMSGTDGLTRLPNRTWLMHRLPQMLDVVKRDGGSLSVAMLDLDHFKRINDELGQHAGDRALRHVVTSLRVHLEQGEQLVRLSGAEFVMVLRKPVGTAWERVDAIRRMLLEHPFEAERGGMPRRITFSAGIAGFPQDGQDLSRLLRRADQRLQTAKLEGRNRVVARDG</sequence>
<dbReference type="InterPro" id="IPR000160">
    <property type="entry name" value="GGDEF_dom"/>
</dbReference>
<organism evidence="5 6">
    <name type="scientific">Aerolutibacter ruishenii</name>
    <dbReference type="NCBI Taxonomy" id="686800"/>
    <lineage>
        <taxon>Bacteria</taxon>
        <taxon>Pseudomonadati</taxon>
        <taxon>Pseudomonadota</taxon>
        <taxon>Gammaproteobacteria</taxon>
        <taxon>Lysobacterales</taxon>
        <taxon>Lysobacteraceae</taxon>
        <taxon>Aerolutibacter</taxon>
    </lineage>
</organism>
<dbReference type="SMART" id="SM00267">
    <property type="entry name" value="GGDEF"/>
    <property type="match status" value="1"/>
</dbReference>
<comment type="caution">
    <text evidence="5">The sequence shown here is derived from an EMBL/GenBank/DDBJ whole genome shotgun (WGS) entry which is preliminary data.</text>
</comment>
<dbReference type="EMBL" id="VLKP01000009">
    <property type="protein sequence ID" value="TWI09173.1"/>
    <property type="molecule type" value="Genomic_DNA"/>
</dbReference>
<dbReference type="GO" id="GO:0043709">
    <property type="term" value="P:cell adhesion involved in single-species biofilm formation"/>
    <property type="evidence" value="ECO:0007669"/>
    <property type="project" value="TreeGrafter"/>
</dbReference>
<dbReference type="EC" id="2.7.7.65" evidence="1"/>
<feature type="transmembrane region" description="Helical" evidence="3">
    <location>
        <begin position="94"/>
        <end position="113"/>
    </location>
</feature>
<evidence type="ECO:0000259" key="4">
    <source>
        <dbReference type="PROSITE" id="PS50887"/>
    </source>
</evidence>
<dbReference type="Proteomes" id="UP000316471">
    <property type="component" value="Unassembled WGS sequence"/>
</dbReference>
<comment type="catalytic activity">
    <reaction evidence="2">
        <text>2 GTP = 3',3'-c-di-GMP + 2 diphosphate</text>
        <dbReference type="Rhea" id="RHEA:24898"/>
        <dbReference type="ChEBI" id="CHEBI:33019"/>
        <dbReference type="ChEBI" id="CHEBI:37565"/>
        <dbReference type="ChEBI" id="CHEBI:58805"/>
        <dbReference type="EC" id="2.7.7.65"/>
    </reaction>
</comment>
<dbReference type="OrthoDB" id="9803824at2"/>
<dbReference type="RefSeq" id="WP_158636335.1">
    <property type="nucleotide sequence ID" value="NZ_VLKP01000009.1"/>
</dbReference>
<dbReference type="Gene3D" id="3.30.70.270">
    <property type="match status" value="1"/>
</dbReference>
<keyword evidence="3" id="KW-0812">Transmembrane</keyword>
<keyword evidence="6" id="KW-1185">Reference proteome</keyword>
<dbReference type="SUPFAM" id="SSF55073">
    <property type="entry name" value="Nucleotide cyclase"/>
    <property type="match status" value="1"/>
</dbReference>
<dbReference type="GO" id="GO:0052621">
    <property type="term" value="F:diguanylate cyclase activity"/>
    <property type="evidence" value="ECO:0007669"/>
    <property type="project" value="UniProtKB-EC"/>
</dbReference>
<keyword evidence="3" id="KW-1133">Transmembrane helix</keyword>
<keyword evidence="3" id="KW-0472">Membrane</keyword>
<dbReference type="AlphaFoldDB" id="A0A562LNM2"/>
<feature type="transmembrane region" description="Helical" evidence="3">
    <location>
        <begin position="187"/>
        <end position="205"/>
    </location>
</feature>
<feature type="domain" description="GGDEF" evidence="4">
    <location>
        <begin position="244"/>
        <end position="378"/>
    </location>
</feature>
<evidence type="ECO:0000256" key="2">
    <source>
        <dbReference type="ARBA" id="ARBA00034247"/>
    </source>
</evidence>
<dbReference type="GO" id="GO:0005886">
    <property type="term" value="C:plasma membrane"/>
    <property type="evidence" value="ECO:0007669"/>
    <property type="project" value="TreeGrafter"/>
</dbReference>
<evidence type="ECO:0000256" key="1">
    <source>
        <dbReference type="ARBA" id="ARBA00012528"/>
    </source>
</evidence>
<proteinExistence type="predicted"/>